<dbReference type="OrthoDB" id="2558413at2759"/>
<protein>
    <submittedName>
        <fullName evidence="1">Uncharacterized protein</fullName>
    </submittedName>
</protein>
<evidence type="ECO:0000313" key="1">
    <source>
        <dbReference type="EMBL" id="TXT15999.1"/>
    </source>
</evidence>
<name>A0A7D8Z4E0_VANHU</name>
<dbReference type="AlphaFoldDB" id="A0A7D8Z4E0"/>
<accession>A0A7D8Z4E0</accession>
<reference evidence="1 2" key="1">
    <citation type="journal article" date="2019" name="PLoS Genet.">
        <title>Convergent evolution of linked mating-type loci in basidiomycete fungi.</title>
        <authorList>
            <person name="Sun S."/>
            <person name="Coelho M.A."/>
            <person name="Heitman J."/>
            <person name="Nowrousian M."/>
        </authorList>
    </citation>
    <scope>NUCLEOTIDE SEQUENCE [LARGE SCALE GENOMIC DNA]</scope>
    <source>
        <strain evidence="1 2">CBS 4282</strain>
    </source>
</reference>
<evidence type="ECO:0000313" key="2">
    <source>
        <dbReference type="Proteomes" id="UP000473826"/>
    </source>
</evidence>
<dbReference type="EMBL" id="QKWK01000001">
    <property type="protein sequence ID" value="TXT15999.1"/>
    <property type="molecule type" value="Genomic_DNA"/>
</dbReference>
<dbReference type="Proteomes" id="UP000473826">
    <property type="component" value="Unassembled WGS sequence"/>
</dbReference>
<keyword evidence="2" id="KW-1185">Reference proteome</keyword>
<organism evidence="1 2">
    <name type="scientific">Vanrija humicola</name>
    <name type="common">Yeast</name>
    <name type="synonym">Cryptococcus humicola</name>
    <dbReference type="NCBI Taxonomy" id="5417"/>
    <lineage>
        <taxon>Eukaryota</taxon>
        <taxon>Fungi</taxon>
        <taxon>Dikarya</taxon>
        <taxon>Basidiomycota</taxon>
        <taxon>Agaricomycotina</taxon>
        <taxon>Tremellomycetes</taxon>
        <taxon>Trichosporonales</taxon>
        <taxon>Trichosporonaceae</taxon>
        <taxon>Vanrija</taxon>
    </lineage>
</organism>
<sequence length="107" mass="10734">MSSCSGNPSDCGFCGVSPPSYLAALHPAAPYSHCQSAPAAHDHCAKTEVTGCAANPSSCSVCQGNGCLATECTGNASTCKACSAGQYTSCRRQQLSATEGIDRPAAQ</sequence>
<gene>
    <name evidence="1" type="ORF">VHUM_00502</name>
</gene>
<proteinExistence type="predicted"/>
<comment type="caution">
    <text evidence="1">The sequence shown here is derived from an EMBL/GenBank/DDBJ whole genome shotgun (WGS) entry which is preliminary data.</text>
</comment>